<dbReference type="InterPro" id="IPR025103">
    <property type="entry name" value="DUF4011"/>
</dbReference>
<dbReference type="InterPro" id="IPR011335">
    <property type="entry name" value="Restrct_endonuc-II-like"/>
</dbReference>
<keyword evidence="3" id="KW-0347">Helicase</keyword>
<evidence type="ECO:0000256" key="1">
    <source>
        <dbReference type="SAM" id="MobiDB-lite"/>
    </source>
</evidence>
<dbReference type="InterPro" id="IPR049468">
    <property type="entry name" value="Restrct_endonuc-II-like_dom"/>
</dbReference>
<dbReference type="Pfam" id="PF13087">
    <property type="entry name" value="AAA_12"/>
    <property type="match status" value="1"/>
</dbReference>
<dbReference type="Gene3D" id="3.40.50.300">
    <property type="entry name" value="P-loop containing nucleotide triphosphate hydrolases"/>
    <property type="match status" value="3"/>
</dbReference>
<dbReference type="InterPro" id="IPR047187">
    <property type="entry name" value="SF1_C_Upf1"/>
</dbReference>
<dbReference type="Pfam" id="PF11784">
    <property type="entry name" value="DUF3320"/>
    <property type="match status" value="1"/>
</dbReference>
<dbReference type="PANTHER" id="PTHR10887:SF495">
    <property type="entry name" value="HELICASE SENATAXIN ISOFORM X1-RELATED"/>
    <property type="match status" value="1"/>
</dbReference>
<dbReference type="Pfam" id="PF13086">
    <property type="entry name" value="AAA_11"/>
    <property type="match status" value="2"/>
</dbReference>
<dbReference type="OrthoDB" id="9757917at2"/>
<keyword evidence="3" id="KW-0378">Hydrolase</keyword>
<accession>A0A3S4BHW6</accession>
<dbReference type="SUPFAM" id="SSF52540">
    <property type="entry name" value="P-loop containing nucleoside triphosphate hydrolases"/>
    <property type="match status" value="1"/>
</dbReference>
<keyword evidence="3" id="KW-0547">Nucleotide-binding</keyword>
<dbReference type="InterPro" id="IPR021754">
    <property type="entry name" value="DUF3320"/>
</dbReference>
<name>A0A3S4BHW6_9BRAD</name>
<feature type="domain" description="RAP" evidence="2">
    <location>
        <begin position="1644"/>
        <end position="1698"/>
    </location>
</feature>
<evidence type="ECO:0000313" key="4">
    <source>
        <dbReference type="Proteomes" id="UP000289200"/>
    </source>
</evidence>
<organism evidence="3 4">
    <name type="scientific">Rhodoplanes serenus</name>
    <dbReference type="NCBI Taxonomy" id="200615"/>
    <lineage>
        <taxon>Bacteria</taxon>
        <taxon>Pseudomonadati</taxon>
        <taxon>Pseudomonadota</taxon>
        <taxon>Alphaproteobacteria</taxon>
        <taxon>Hyphomicrobiales</taxon>
        <taxon>Nitrobacteraceae</taxon>
        <taxon>Rhodoplanes</taxon>
    </lineage>
</organism>
<dbReference type="InterPro" id="IPR013584">
    <property type="entry name" value="RAP"/>
</dbReference>
<dbReference type="InterPro" id="IPR041679">
    <property type="entry name" value="DNA2/NAM7-like_C"/>
</dbReference>
<feature type="region of interest" description="Disordered" evidence="1">
    <location>
        <begin position="1903"/>
        <end position="1929"/>
    </location>
</feature>
<evidence type="ECO:0000313" key="3">
    <source>
        <dbReference type="EMBL" id="VCU10346.1"/>
    </source>
</evidence>
<dbReference type="Pfam" id="PF18741">
    <property type="entry name" value="MTES_1575"/>
    <property type="match status" value="1"/>
</dbReference>
<keyword evidence="3" id="KW-0067">ATP-binding</keyword>
<comment type="caution">
    <text evidence="3">The sequence shown here is derived from an EMBL/GenBank/DDBJ whole genome shotgun (WGS) entry which is preliminary data.</text>
</comment>
<dbReference type="InterPro" id="IPR027417">
    <property type="entry name" value="P-loop_NTPase"/>
</dbReference>
<keyword evidence="4" id="KW-1185">Reference proteome</keyword>
<dbReference type="FunFam" id="3.40.960.10:FF:000002">
    <property type="entry name" value="DNA helicase related protein"/>
    <property type="match status" value="1"/>
</dbReference>
<dbReference type="GO" id="GO:0004386">
    <property type="term" value="F:helicase activity"/>
    <property type="evidence" value="ECO:0007669"/>
    <property type="project" value="UniProtKB-KW"/>
</dbReference>
<protein>
    <submittedName>
        <fullName evidence="3">ATP-dependent RecD-like DNA helicase</fullName>
    </submittedName>
</protein>
<dbReference type="Proteomes" id="UP000289200">
    <property type="component" value="Unassembled WGS sequence"/>
</dbReference>
<dbReference type="EMBL" id="UWOC01000167">
    <property type="protein sequence ID" value="VCU10346.1"/>
    <property type="molecule type" value="Genomic_DNA"/>
</dbReference>
<dbReference type="PANTHER" id="PTHR10887">
    <property type="entry name" value="DNA2/NAM7 HELICASE FAMILY"/>
    <property type="match status" value="1"/>
</dbReference>
<evidence type="ECO:0000259" key="2">
    <source>
        <dbReference type="SMART" id="SM00952"/>
    </source>
</evidence>
<dbReference type="InterPro" id="IPR041677">
    <property type="entry name" value="DNA2/NAM7_AAA_11"/>
</dbReference>
<sequence>MPDRPETERLEKLYERLRERLLDMSLRNPMLSYKHRPKSKRQLRIVDGALEGIYGQLTDGQPFEILSLREPDDTPPDEKADDFVSALAHAKVSDVEYLTGIEALESAGRDDPFELAKAERELRDRVRESLGMEPRPNRRTVNPIEHARSLGIDPSLELTKVPQQGNRNENAKKKLQTLEWPDSLESILDRIFGDARLAEQETGLSTLFLAFGFLEWRESDDSAKALFAPLLLLPVKLERNKSVRGKITFSVSAIADAADPNISLQKKLERDFGMRLPKFVTTEESSGSVDKYLASVSKAIKDIKEWKVRRFLTLGHFSFGRFAMYADLASENWTAHPVADDLVGSIVRGTELAGDGGSSLFHPPDDYEVDAPEIEKIAPILIHDADASQHSALVDVMQEKHLVIQGPPGTGKSQTITNIIANALAAGKTVLFLAEKQAALEVVSRRLGTAGLGHFCLELHSEKATPRLVVESLKTRVALRRGRAVPGLAQRDSTWDTSRREVGAYVAALNAPAEDGQAPFDLIWRTLRARSELGVAFEAFKMVPLPADILDSPIAYREAAGDVSIYARMAQAFTTAYGRPAKSPWRVITFADPNPAIVFRFVDGIVELRARAEIVAGLIESVQDLGVENLPALETLIALDQVLPDFPHDPVMVPRVAALDAAEVEGVIRLRSTLRILDERAAGFAELSDLSAEDRVRIGRLVEITAGTALAGLAPTALYEQVARRIEVASTLLDALDHLKAAVEILSLGGRFPVSGWEPVLFAAVAASGLTDDLRTWFCWHPNEGKEEFDRAHADWTKLVANETHWRGRFPGFRQPSWPTPDELHAGASVARKGGLAKVFGVFGGDGKALAAISERLGVPAGTRIPADDLDGLASHARALAAFQNNHAYRQMLGASWMGLNTPFPMIAKALNLRRVVHEKISEHPHGDEVVASLNRLPPAGLVRLAETHDGLRTFAGLNPELQALDDTALEAKLSELQQARERARAVLEVDPDRTLTRYDRSITDLEGIILLEADQAKARAKLAAHSLAAGAEDLAGSALAVDRTRATLSWVSVVKEHVPPGILRSALLSDTGGALRQRIAECAGRAAPAIADLKDAVAGLERDFGVTGFDPGAPRVLAALAADLQERRDELSEYLSLHGQRELLKGKGLETLLQTADAIHLNPDLLPSLFSGLVSRRRAETSRRTDPVLAQANGLRIEARRQDFIQRDRQKIEIDRARVKEALMAAQPPNGIRNGPRSTWTEMELLHNEFGKEKRFVPVRDLMQRASTAVQALTPCFMMSPLSLAKFLPPDKIDFDLVVIDEASQMRPEDALGGMLRARQLVVVGDQKQLPPTDFFSRSSDEVSDDDEFEDLDDESILEACQKTFRLTRLLRWHYRSRCESLISFSNREFYKGELITFPMAKPGSFSIDLIRVNGSYEARRNPAEAQVVAEEAIRFMRRFADDNPETMPTLGIAAVNSDQRDLLMEEVRRLAIGDELVERYQEKASKKGEPLFIKNLENVQGDERDFIFISMTYGPKPGQTAVSQRFGPINGKQGHRRLNVLFSRARVRIGLFTSFGSIHVVPTDKSSQGVHVLKRYLEYAEKRGLAEARAGAAEVESDFESEVADRLRSRGYTLDCQVGVSGYRIDLGVKHPEHPERYLAGIECDGASYHSSKSARDRDRLREEILRGLGWEIVRVWSTDWFDNPDRETERLVKRLTEIKDRPFDRDDEYRLGGVEAIAPGASDQVDEAEGDPADRPMEPLAADAANQEANLNEVDLESDPPAGGPVPGEKPKSRLQDDGPLTKVELQKALREFRDTVIAAEVAPWEPHRSILRDAMIETFVEQRLDDPNDWHRKVPMYLRQGTNGAERSHFLDRVCDIVGRLEGRRAGDQPKPGRPAFELTAEVQPERKETQFKLFGAGVSPGIPPKSVALPQSGGQPQEGRRPGSDEYVVADFSACGLVPDARRFYDPGYSLTLSKMVAHVIETEGPVYVDQVVTRIARAHGFQRNGANIFEAVARAIDRRFARTTEGDRDLVWPAGRTPEKLVPFRKNGQGARTYNDIPLVELASLASPLLARRKDDEEILDHMRNFFGLERLREAARARFEAAIRLARRS</sequence>
<gene>
    <name evidence="3" type="primary">recD2_1</name>
    <name evidence="3" type="ORF">RHODGE_RHODGE_03535</name>
</gene>
<feature type="region of interest" description="Disordered" evidence="1">
    <location>
        <begin position="1758"/>
        <end position="1783"/>
    </location>
</feature>
<dbReference type="SMART" id="SM00952">
    <property type="entry name" value="RAP"/>
    <property type="match status" value="1"/>
</dbReference>
<dbReference type="InterPro" id="IPR045055">
    <property type="entry name" value="DNA2/NAM7-like"/>
</dbReference>
<dbReference type="SUPFAM" id="SSF52980">
    <property type="entry name" value="Restriction endonuclease-like"/>
    <property type="match status" value="1"/>
</dbReference>
<reference evidence="4" key="1">
    <citation type="submission" date="2018-10" db="EMBL/GenBank/DDBJ databases">
        <authorList>
            <person name="Peiro R."/>
            <person name="Begona"/>
            <person name="Cbmso G."/>
            <person name="Lopez M."/>
            <person name="Gonzalez S."/>
            <person name="Sacristan E."/>
            <person name="Castillo E."/>
        </authorList>
    </citation>
    <scope>NUCLEOTIDE SEQUENCE [LARGE SCALE GENOMIC DNA]</scope>
</reference>
<feature type="region of interest" description="Disordered" evidence="1">
    <location>
        <begin position="1718"/>
        <end position="1741"/>
    </location>
</feature>
<feature type="region of interest" description="Disordered" evidence="1">
    <location>
        <begin position="126"/>
        <end position="146"/>
    </location>
</feature>
<proteinExistence type="predicted"/>
<dbReference type="CDD" id="cd18808">
    <property type="entry name" value="SF1_C_Upf1"/>
    <property type="match status" value="1"/>
</dbReference>
<dbReference type="Pfam" id="PF13195">
    <property type="entry name" value="DUF4011"/>
    <property type="match status" value="1"/>
</dbReference>
<dbReference type="RefSeq" id="WP_129610420.1">
    <property type="nucleotide sequence ID" value="NZ_UWOC01000167.1"/>
</dbReference>
<dbReference type="Gene3D" id="3.40.960.10">
    <property type="entry name" value="VSR Endonuclease"/>
    <property type="match status" value="1"/>
</dbReference>